<evidence type="ECO:0000313" key="1">
    <source>
        <dbReference type="EMBL" id="MCG6226188.1"/>
    </source>
</evidence>
<dbReference type="Proteomes" id="UP000481807">
    <property type="component" value="Unassembled WGS sequence"/>
</dbReference>
<reference evidence="1 6" key="3">
    <citation type="submission" date="2020-03" db="EMBL/GenBank/DDBJ databases">
        <title>Comparative genetics of Staphylococcus warneri persistents from caprine mastitis.</title>
        <authorList>
            <person name="Franca C.A."/>
            <person name="Rosa D.S."/>
            <person name="Silva A."/>
            <person name="Rodrigues D.L.N."/>
            <person name="Santos R.G."/>
            <person name="Castillo R.E.H."/>
            <person name="Moreira M.A.S."/>
            <person name="Lima M.C."/>
            <person name="Gouveia G.V."/>
            <person name="Gouveia J.J.S."/>
            <person name="Souza R.F.S."/>
            <person name="Bertram B."/>
            <person name="Azevedo V."/>
            <person name="Costa M."/>
        </authorList>
    </citation>
    <scope>NUCLEOTIDE SEQUENCE [LARGE SCALE GENOMIC DNA]</scope>
    <source>
        <strain evidence="1 6">Cap 9.2</strain>
    </source>
</reference>
<dbReference type="Gene3D" id="3.30.1460.30">
    <property type="entry name" value="YgaC/TfoX-N like chaperone"/>
    <property type="match status" value="1"/>
</dbReference>
<dbReference type="EMBL" id="JAANHJ010000001">
    <property type="protein sequence ID" value="MCG6226188.1"/>
    <property type="molecule type" value="Genomic_DNA"/>
</dbReference>
<accession>A0A364UQR4</accession>
<keyword evidence="6" id="KW-1185">Reference proteome</keyword>
<protein>
    <submittedName>
        <fullName evidence="3">Transcriptional regulator</fullName>
    </submittedName>
</protein>
<dbReference type="Proteomes" id="UP000814367">
    <property type="component" value="Unassembled WGS sequence"/>
</dbReference>
<evidence type="ECO:0000313" key="6">
    <source>
        <dbReference type="Proteomes" id="UP000814367"/>
    </source>
</evidence>
<evidence type="ECO:0000313" key="2">
    <source>
        <dbReference type="EMBL" id="NBH30159.1"/>
    </source>
</evidence>
<evidence type="ECO:0000313" key="3">
    <source>
        <dbReference type="EMBL" id="RGM32254.1"/>
    </source>
</evidence>
<sequence>MATSEDTLNRFMKYIDDDHITTRKMMGEYIIYFDKTVVGGLYDNRLLIKSTPSSSEILKDCKVISPYPNAKQMIHYPNIEDSETILKVVKQVKNDLN</sequence>
<reference evidence="2 5" key="2">
    <citation type="submission" date="2018-08" db="EMBL/GenBank/DDBJ databases">
        <title>Murine metabolic-syndrome-specific gut microbial biobank.</title>
        <authorList>
            <person name="Liu C."/>
        </authorList>
    </citation>
    <scope>NUCLEOTIDE SEQUENCE [LARGE SCALE GENOMIC DNA]</scope>
    <source>
        <strain evidence="2 5">1XD21-27</strain>
    </source>
</reference>
<organism evidence="3 4">
    <name type="scientific">Staphylococcus warneri</name>
    <dbReference type="NCBI Taxonomy" id="1292"/>
    <lineage>
        <taxon>Bacteria</taxon>
        <taxon>Bacillati</taxon>
        <taxon>Bacillota</taxon>
        <taxon>Bacilli</taxon>
        <taxon>Bacillales</taxon>
        <taxon>Staphylococcaceae</taxon>
        <taxon>Staphylococcus</taxon>
    </lineage>
</organism>
<dbReference type="RefSeq" id="WP_002467131.1">
    <property type="nucleotide sequence ID" value="NZ_CABMFV010000001.1"/>
</dbReference>
<proteinExistence type="predicted"/>
<dbReference type="SUPFAM" id="SSF159894">
    <property type="entry name" value="YgaC/TfoX-N like"/>
    <property type="match status" value="1"/>
</dbReference>
<evidence type="ECO:0000313" key="4">
    <source>
        <dbReference type="Proteomes" id="UP000261016"/>
    </source>
</evidence>
<dbReference type="EMBL" id="QXWP01000002">
    <property type="protein sequence ID" value="NBH30159.1"/>
    <property type="molecule type" value="Genomic_DNA"/>
</dbReference>
<name>A0A364UQR4_STAWA</name>
<comment type="caution">
    <text evidence="3">The sequence shown here is derived from an EMBL/GenBank/DDBJ whole genome shotgun (WGS) entry which is preliminary data.</text>
</comment>
<dbReference type="GeneID" id="58060674"/>
<dbReference type="Proteomes" id="UP000261016">
    <property type="component" value="Unassembled WGS sequence"/>
</dbReference>
<gene>
    <name evidence="2" type="ORF">D3Z30_04090</name>
    <name evidence="3" type="ORF">DXC19_01810</name>
    <name evidence="1" type="ORF">G8J23_09340</name>
</gene>
<dbReference type="EMBL" id="QSTD01000001">
    <property type="protein sequence ID" value="RGM32254.1"/>
    <property type="molecule type" value="Genomic_DNA"/>
</dbReference>
<reference evidence="3 4" key="1">
    <citation type="submission" date="2018-08" db="EMBL/GenBank/DDBJ databases">
        <title>A genome reference for cultivated species of the human gut microbiota.</title>
        <authorList>
            <person name="Zou Y."/>
            <person name="Xue W."/>
            <person name="Luo G."/>
        </authorList>
    </citation>
    <scope>NUCLEOTIDE SEQUENCE [LARGE SCALE GENOMIC DNA]</scope>
    <source>
        <strain evidence="3 4">OM08-17AT</strain>
    </source>
</reference>
<evidence type="ECO:0000313" key="5">
    <source>
        <dbReference type="Proteomes" id="UP000481807"/>
    </source>
</evidence>
<dbReference type="AlphaFoldDB" id="A0A364UQR4"/>